<accession>A0A812P0L2</accession>
<dbReference type="EMBL" id="CAJNJA010013935">
    <property type="protein sequence ID" value="CAE7332507.1"/>
    <property type="molecule type" value="Genomic_DNA"/>
</dbReference>
<sequence>MVVIIVRDLNGQVLFREDVSLPLPTGADLLQRLDCSSLDQLLPAGHSITGEIQPKDGDEEVTLTLVRVRCNLLEGFAEDLIRSLTCTHALELPPGYLKQEHCLSLVKSETVRNSGWYFWEHKISSHVLLLQDGSIFTKQSSSVVNAKRGEQIHCHSIVEGRFEPVLTTPGELLVTWTSAAEIEAKRPWSRLHEKASDFRKATWERRNVLDVLPTALQTETGRLDLQQLCYKWPQSQQAHTSLVMPCLSEKVLADLGMKPTNLWFWCPQAEVYPLPDDLRHALSQLEVSSGSSLTEAGPLCTSSQAEERLHPAMSFVSIGCAVQKALMKKGLLPAELTAALGVPPDCGAVAPAVVPEPSPYGMPRFVRDRWKNDVPKGRWLSSFLQQ</sequence>
<proteinExistence type="predicted"/>
<evidence type="ECO:0000313" key="2">
    <source>
        <dbReference type="Proteomes" id="UP000601435"/>
    </source>
</evidence>
<dbReference type="AlphaFoldDB" id="A0A812P0L2"/>
<dbReference type="Proteomes" id="UP000601435">
    <property type="component" value="Unassembled WGS sequence"/>
</dbReference>
<keyword evidence="2" id="KW-1185">Reference proteome</keyword>
<protein>
    <submittedName>
        <fullName evidence="1">RlmI protein</fullName>
    </submittedName>
</protein>
<dbReference type="OrthoDB" id="430036at2759"/>
<feature type="non-terminal residue" evidence="1">
    <location>
        <position position="386"/>
    </location>
</feature>
<evidence type="ECO:0000313" key="1">
    <source>
        <dbReference type="EMBL" id="CAE7332507.1"/>
    </source>
</evidence>
<organism evidence="1 2">
    <name type="scientific">Symbiodinium necroappetens</name>
    <dbReference type="NCBI Taxonomy" id="1628268"/>
    <lineage>
        <taxon>Eukaryota</taxon>
        <taxon>Sar</taxon>
        <taxon>Alveolata</taxon>
        <taxon>Dinophyceae</taxon>
        <taxon>Suessiales</taxon>
        <taxon>Symbiodiniaceae</taxon>
        <taxon>Symbiodinium</taxon>
    </lineage>
</organism>
<gene>
    <name evidence="1" type="primary">rlmI</name>
    <name evidence="1" type="ORF">SNEC2469_LOCUS8454</name>
</gene>
<name>A0A812P0L2_9DINO</name>
<reference evidence="1" key="1">
    <citation type="submission" date="2021-02" db="EMBL/GenBank/DDBJ databases">
        <authorList>
            <person name="Dougan E. K."/>
            <person name="Rhodes N."/>
            <person name="Thang M."/>
            <person name="Chan C."/>
        </authorList>
    </citation>
    <scope>NUCLEOTIDE SEQUENCE</scope>
</reference>
<comment type="caution">
    <text evidence="1">The sequence shown here is derived from an EMBL/GenBank/DDBJ whole genome shotgun (WGS) entry which is preliminary data.</text>
</comment>